<dbReference type="SUPFAM" id="SSF56176">
    <property type="entry name" value="FAD-binding/transporter-associated domain-like"/>
    <property type="match status" value="1"/>
</dbReference>
<dbReference type="Gene3D" id="1.10.45.10">
    <property type="entry name" value="Vanillyl-alcohol Oxidase, Chain A, domain 4"/>
    <property type="match status" value="1"/>
</dbReference>
<evidence type="ECO:0000313" key="7">
    <source>
        <dbReference type="Proteomes" id="UP000594059"/>
    </source>
</evidence>
<feature type="domain" description="FAD-binding PCMH-type" evidence="5">
    <location>
        <begin position="38"/>
        <end position="226"/>
    </location>
</feature>
<organism evidence="6 7">
    <name type="scientific">Novilysobacter ciconiae</name>
    <dbReference type="NCBI Taxonomy" id="2781022"/>
    <lineage>
        <taxon>Bacteria</taxon>
        <taxon>Pseudomonadati</taxon>
        <taxon>Pseudomonadota</taxon>
        <taxon>Gammaproteobacteria</taxon>
        <taxon>Lysobacterales</taxon>
        <taxon>Lysobacteraceae</taxon>
        <taxon>Novilysobacter</taxon>
    </lineage>
</organism>
<comment type="cofactor">
    <cofactor evidence="1">
        <name>FAD</name>
        <dbReference type="ChEBI" id="CHEBI:57692"/>
    </cofactor>
</comment>
<dbReference type="Pfam" id="PF02913">
    <property type="entry name" value="FAD-oxidase_C"/>
    <property type="match status" value="1"/>
</dbReference>
<dbReference type="InterPro" id="IPR006094">
    <property type="entry name" value="Oxid_FAD_bind_N"/>
</dbReference>
<dbReference type="RefSeq" id="WP_193985114.1">
    <property type="nucleotide sequence ID" value="NZ_CP063656.1"/>
</dbReference>
<gene>
    <name evidence="6" type="ORF">INQ41_13015</name>
</gene>
<dbReference type="AlphaFoldDB" id="A0A7S6UFV0"/>
<evidence type="ECO:0000256" key="4">
    <source>
        <dbReference type="ARBA" id="ARBA00023002"/>
    </source>
</evidence>
<dbReference type="InterPro" id="IPR016164">
    <property type="entry name" value="FAD-linked_Oxase-like_C"/>
</dbReference>
<sequence>MSTTLSPDHVIADLKTRWGNAVITDPAELEYFGTDVYSEGEPLLAVLRPNDADQLAAAVAQLTAAGIALIARGGGMSYTGGYLATRQPTVLIDTGSLDKVVEINVRDAYVVVEAGVAWEALQQALQAKGVRTPYFGPMSGSHATVGGALSQGSVFHGSARYGSSADSVLGLEVVTANGDILRTGSAASGNATPFFRWHGPDLTGVFLGDCGLLGIKVRASLRLLPRHSHIDYLSWQFERADQLMDAMGALARAGLASEIAAFDPSLSQIRMRRASLSSDVKSLGNVIKKGGLMQGLKLVTKGRDFLDPELFTLHITLEGDSEGEINARVAAARKAVEAFGGEVENSVPKVMAANPFAAKNAMLGSAGERWAPIHGIVPHSRSTELFNALQDLFASEKAVMDEHGLFIGTLMTTVGAQATLIEPCIYWPDSHNAFHVRTVDPDHRARIGCPGENLPARAATHALKRKIADTMRAHGAASFQIGKFYTYRERRDPAALAMLDAIKQQLDPKGLMNPGVLGR</sequence>
<name>A0A7S6UFV0_9GAMM</name>
<dbReference type="GO" id="GO:0071949">
    <property type="term" value="F:FAD binding"/>
    <property type="evidence" value="ECO:0007669"/>
    <property type="project" value="InterPro"/>
</dbReference>
<dbReference type="InterPro" id="IPR016169">
    <property type="entry name" value="FAD-bd_PCMH_sub2"/>
</dbReference>
<dbReference type="Gene3D" id="3.30.465.10">
    <property type="match status" value="1"/>
</dbReference>
<evidence type="ECO:0000256" key="3">
    <source>
        <dbReference type="ARBA" id="ARBA00022827"/>
    </source>
</evidence>
<evidence type="ECO:0000313" key="6">
    <source>
        <dbReference type="EMBL" id="QOW19506.1"/>
    </source>
</evidence>
<proteinExistence type="predicted"/>
<dbReference type="PANTHER" id="PTHR11748">
    <property type="entry name" value="D-LACTATE DEHYDROGENASE"/>
    <property type="match status" value="1"/>
</dbReference>
<dbReference type="Proteomes" id="UP000594059">
    <property type="component" value="Chromosome"/>
</dbReference>
<evidence type="ECO:0000256" key="2">
    <source>
        <dbReference type="ARBA" id="ARBA00022630"/>
    </source>
</evidence>
<keyword evidence="2" id="KW-0285">Flavoprotein</keyword>
<keyword evidence="7" id="KW-1185">Reference proteome</keyword>
<accession>A0A7S6UFV0</accession>
<dbReference type="EMBL" id="CP063656">
    <property type="protein sequence ID" value="QOW19506.1"/>
    <property type="molecule type" value="Genomic_DNA"/>
</dbReference>
<dbReference type="SUPFAM" id="SSF55103">
    <property type="entry name" value="FAD-linked oxidases, C-terminal domain"/>
    <property type="match status" value="1"/>
</dbReference>
<dbReference type="KEGG" id="lcic:INQ41_13015"/>
<evidence type="ECO:0000259" key="5">
    <source>
        <dbReference type="PROSITE" id="PS51387"/>
    </source>
</evidence>
<evidence type="ECO:0000256" key="1">
    <source>
        <dbReference type="ARBA" id="ARBA00001974"/>
    </source>
</evidence>
<dbReference type="InterPro" id="IPR004113">
    <property type="entry name" value="FAD-bd_oxidored_4_C"/>
</dbReference>
<keyword evidence="3" id="KW-0274">FAD</keyword>
<dbReference type="GO" id="GO:0016491">
    <property type="term" value="F:oxidoreductase activity"/>
    <property type="evidence" value="ECO:0007669"/>
    <property type="project" value="UniProtKB-KW"/>
</dbReference>
<protein>
    <submittedName>
        <fullName evidence="6">FAD-binding oxidoreductase</fullName>
    </submittedName>
</protein>
<dbReference type="PROSITE" id="PS51387">
    <property type="entry name" value="FAD_PCMH"/>
    <property type="match status" value="1"/>
</dbReference>
<dbReference type="InterPro" id="IPR036318">
    <property type="entry name" value="FAD-bd_PCMH-like_sf"/>
</dbReference>
<dbReference type="InterPro" id="IPR016166">
    <property type="entry name" value="FAD-bd_PCMH"/>
</dbReference>
<keyword evidence="4" id="KW-0560">Oxidoreductase</keyword>
<reference evidence="6 7" key="1">
    <citation type="submission" date="2020-10" db="EMBL/GenBank/DDBJ databases">
        <title>complete genome sequencing of Lysobacter sp. H21R20.</title>
        <authorList>
            <person name="Bae J.-W."/>
            <person name="Lee S.-Y."/>
        </authorList>
    </citation>
    <scope>NUCLEOTIDE SEQUENCE [LARGE SCALE GENOMIC DNA]</scope>
    <source>
        <strain evidence="6 7">H21R20</strain>
    </source>
</reference>
<dbReference type="InterPro" id="IPR016171">
    <property type="entry name" value="Vanillyl_alc_oxidase_C-sub2"/>
</dbReference>
<dbReference type="Pfam" id="PF01565">
    <property type="entry name" value="FAD_binding_4"/>
    <property type="match status" value="1"/>
</dbReference>